<dbReference type="HOGENOM" id="CLU_1874844_0_0_1"/>
<protein>
    <submittedName>
        <fullName evidence="2">Predicted protein</fullName>
    </submittedName>
</protein>
<dbReference type="EMBL" id="DS990640">
    <property type="protein sequence ID" value="EGC48020.1"/>
    <property type="molecule type" value="Genomic_DNA"/>
</dbReference>
<gene>
    <name evidence="2" type="ORF">HCEG_07235</name>
</gene>
<proteinExistence type="predicted"/>
<evidence type="ECO:0000313" key="2">
    <source>
        <dbReference type="EMBL" id="EGC48020.1"/>
    </source>
</evidence>
<evidence type="ECO:0000256" key="1">
    <source>
        <dbReference type="SAM" id="MobiDB-lite"/>
    </source>
</evidence>
<evidence type="ECO:0000313" key="3">
    <source>
        <dbReference type="Proteomes" id="UP000008142"/>
    </source>
</evidence>
<organism evidence="3">
    <name type="scientific">Ajellomyces capsulatus (strain H88)</name>
    <name type="common">Darling's disease fungus</name>
    <name type="synonym">Histoplasma capsulatum</name>
    <dbReference type="NCBI Taxonomy" id="544711"/>
    <lineage>
        <taxon>Eukaryota</taxon>
        <taxon>Fungi</taxon>
        <taxon>Dikarya</taxon>
        <taxon>Ascomycota</taxon>
        <taxon>Pezizomycotina</taxon>
        <taxon>Eurotiomycetes</taxon>
        <taxon>Eurotiomycetidae</taxon>
        <taxon>Onygenales</taxon>
        <taxon>Ajellomycetaceae</taxon>
        <taxon>Histoplasma</taxon>
    </lineage>
</organism>
<reference evidence="3" key="1">
    <citation type="submission" date="2008-07" db="EMBL/GenBank/DDBJ databases">
        <title>Annotation of Ajellomyces capsulatus strain H88.</title>
        <authorList>
            <person name="Champion M."/>
            <person name="Cuomo C."/>
            <person name="Ma L.-J."/>
            <person name="Henn M.R."/>
            <person name="Sil A."/>
            <person name="Goldman B."/>
            <person name="Young S.K."/>
            <person name="Kodira C.D."/>
            <person name="Zeng Q."/>
            <person name="Koehrsen M."/>
            <person name="Alvarado L."/>
            <person name="Berlin A."/>
            <person name="Borenstein D."/>
            <person name="Chen Z."/>
            <person name="Engels R."/>
            <person name="Freedman E."/>
            <person name="Gellesch M."/>
            <person name="Goldberg J."/>
            <person name="Griggs A."/>
            <person name="Gujja S."/>
            <person name="Heiman D."/>
            <person name="Hepburn T."/>
            <person name="Howarth C."/>
            <person name="Jen D."/>
            <person name="Larson L."/>
            <person name="Lewis B."/>
            <person name="Mehta T."/>
            <person name="Park D."/>
            <person name="Pearson M."/>
            <person name="Roberts A."/>
            <person name="Saif S."/>
            <person name="Shea T."/>
            <person name="Shenoy N."/>
            <person name="Sisk P."/>
            <person name="Stolte C."/>
            <person name="Sykes S."/>
            <person name="Walk T."/>
            <person name="White J."/>
            <person name="Yandava C."/>
            <person name="Klein B."/>
            <person name="McEwen J.G."/>
            <person name="Puccia R."/>
            <person name="Goldman G.H."/>
            <person name="Felipe M.S."/>
            <person name="Nino-Vega G."/>
            <person name="San-Blas G."/>
            <person name="Taylor J."/>
            <person name="Mendoza L."/>
            <person name="Galagan J."/>
            <person name="Nusbaum C."/>
            <person name="Birren B."/>
        </authorList>
    </citation>
    <scope>NUCLEOTIDE SEQUENCE [LARGE SCALE GENOMIC DNA]</scope>
    <source>
        <strain evidence="3">H88</strain>
    </source>
</reference>
<dbReference type="Proteomes" id="UP000008142">
    <property type="component" value="Unassembled WGS sequence"/>
</dbReference>
<dbReference type="AlphaFoldDB" id="F0ULS2"/>
<sequence length="136" mass="15763">MANLHMHLVWARLQQAEDHLDSRREEHRQPAGPQPSLKRAIQSMIIEMVKSAWSWKTSKTEIQKQWWFHGLQKSYRGVMAGYGPATSRRRQTYTHIEVWRSASQCRDKFRCWTDGGEEGDRGKVRVLGAEEGGRAG</sequence>
<feature type="region of interest" description="Disordered" evidence="1">
    <location>
        <begin position="19"/>
        <end position="38"/>
    </location>
</feature>
<accession>F0ULS2</accession>
<name>F0ULS2_AJEC8</name>
<feature type="compositionally biased region" description="Basic and acidic residues" evidence="1">
    <location>
        <begin position="19"/>
        <end position="29"/>
    </location>
</feature>